<proteinExistence type="predicted"/>
<evidence type="ECO:0000313" key="3">
    <source>
        <dbReference type="Proteomes" id="UP000222542"/>
    </source>
</evidence>
<dbReference type="AlphaFoldDB" id="A0A2G3AEE5"/>
<dbReference type="EMBL" id="AYRZ02000001">
    <property type="protein sequence ID" value="PHT92563.1"/>
    <property type="molecule type" value="Genomic_DNA"/>
</dbReference>
<gene>
    <name evidence="2" type="ORF">T459_00445</name>
</gene>
<accession>A0A2G3AEE5</accession>
<comment type="caution">
    <text evidence="2">The sequence shown here is derived from an EMBL/GenBank/DDBJ whole genome shotgun (WGS) entry which is preliminary data.</text>
</comment>
<reference evidence="2 3" key="2">
    <citation type="journal article" date="2017" name="Genome Biol.">
        <title>New reference genome sequences of hot pepper reveal the massive evolution of plant disease-resistance genes by retroduplication.</title>
        <authorList>
            <person name="Kim S."/>
            <person name="Park J."/>
            <person name="Yeom S.I."/>
            <person name="Kim Y.M."/>
            <person name="Seo E."/>
            <person name="Kim K.T."/>
            <person name="Kim M.S."/>
            <person name="Lee J.M."/>
            <person name="Cheong K."/>
            <person name="Shin H.S."/>
            <person name="Kim S.B."/>
            <person name="Han K."/>
            <person name="Lee J."/>
            <person name="Park M."/>
            <person name="Lee H.A."/>
            <person name="Lee H.Y."/>
            <person name="Lee Y."/>
            <person name="Oh S."/>
            <person name="Lee J.H."/>
            <person name="Choi E."/>
            <person name="Choi E."/>
            <person name="Lee S.E."/>
            <person name="Jeon J."/>
            <person name="Kim H."/>
            <person name="Choi G."/>
            <person name="Song H."/>
            <person name="Lee J."/>
            <person name="Lee S.C."/>
            <person name="Kwon J.K."/>
            <person name="Lee H.Y."/>
            <person name="Koo N."/>
            <person name="Hong Y."/>
            <person name="Kim R.W."/>
            <person name="Kang W.H."/>
            <person name="Huh J.H."/>
            <person name="Kang B.C."/>
            <person name="Yang T.J."/>
            <person name="Lee Y.H."/>
            <person name="Bennetzen J.L."/>
            <person name="Choi D."/>
        </authorList>
    </citation>
    <scope>NUCLEOTIDE SEQUENCE [LARGE SCALE GENOMIC DNA]</scope>
    <source>
        <strain evidence="3">cv. CM334</strain>
    </source>
</reference>
<feature type="compositionally biased region" description="Basic and acidic residues" evidence="1">
    <location>
        <begin position="117"/>
        <end position="139"/>
    </location>
</feature>
<organism evidence="2 3">
    <name type="scientific">Capsicum annuum</name>
    <name type="common">Capsicum pepper</name>
    <dbReference type="NCBI Taxonomy" id="4072"/>
    <lineage>
        <taxon>Eukaryota</taxon>
        <taxon>Viridiplantae</taxon>
        <taxon>Streptophyta</taxon>
        <taxon>Embryophyta</taxon>
        <taxon>Tracheophyta</taxon>
        <taxon>Spermatophyta</taxon>
        <taxon>Magnoliopsida</taxon>
        <taxon>eudicotyledons</taxon>
        <taxon>Gunneridae</taxon>
        <taxon>Pentapetalae</taxon>
        <taxon>asterids</taxon>
        <taxon>lamiids</taxon>
        <taxon>Solanales</taxon>
        <taxon>Solanaceae</taxon>
        <taxon>Solanoideae</taxon>
        <taxon>Capsiceae</taxon>
        <taxon>Capsicum</taxon>
    </lineage>
</organism>
<feature type="compositionally biased region" description="Basic residues" evidence="1">
    <location>
        <begin position="140"/>
        <end position="149"/>
    </location>
</feature>
<evidence type="ECO:0000313" key="2">
    <source>
        <dbReference type="EMBL" id="PHT92563.1"/>
    </source>
</evidence>
<dbReference type="STRING" id="4072.A0A2G3AEE5"/>
<reference evidence="2 3" key="1">
    <citation type="journal article" date="2014" name="Nat. Genet.">
        <title>Genome sequence of the hot pepper provides insights into the evolution of pungency in Capsicum species.</title>
        <authorList>
            <person name="Kim S."/>
            <person name="Park M."/>
            <person name="Yeom S.I."/>
            <person name="Kim Y.M."/>
            <person name="Lee J.M."/>
            <person name="Lee H.A."/>
            <person name="Seo E."/>
            <person name="Choi J."/>
            <person name="Cheong K."/>
            <person name="Kim K.T."/>
            <person name="Jung K."/>
            <person name="Lee G.W."/>
            <person name="Oh S.K."/>
            <person name="Bae C."/>
            <person name="Kim S.B."/>
            <person name="Lee H.Y."/>
            <person name="Kim S.Y."/>
            <person name="Kim M.S."/>
            <person name="Kang B.C."/>
            <person name="Jo Y.D."/>
            <person name="Yang H.B."/>
            <person name="Jeong H.J."/>
            <person name="Kang W.H."/>
            <person name="Kwon J.K."/>
            <person name="Shin C."/>
            <person name="Lim J.Y."/>
            <person name="Park J.H."/>
            <person name="Huh J.H."/>
            <person name="Kim J.S."/>
            <person name="Kim B.D."/>
            <person name="Cohen O."/>
            <person name="Paran I."/>
            <person name="Suh M.C."/>
            <person name="Lee S.B."/>
            <person name="Kim Y.K."/>
            <person name="Shin Y."/>
            <person name="Noh S.J."/>
            <person name="Park J."/>
            <person name="Seo Y.S."/>
            <person name="Kwon S.Y."/>
            <person name="Kim H.A."/>
            <person name="Park J.M."/>
            <person name="Kim H.J."/>
            <person name="Choi S.B."/>
            <person name="Bosland P.W."/>
            <person name="Reeves G."/>
            <person name="Jo S.H."/>
            <person name="Lee B.W."/>
            <person name="Cho H.T."/>
            <person name="Choi H.S."/>
            <person name="Lee M.S."/>
            <person name="Yu Y."/>
            <person name="Do Choi Y."/>
            <person name="Park B.S."/>
            <person name="van Deynze A."/>
            <person name="Ashrafi H."/>
            <person name="Hill T."/>
            <person name="Kim W.T."/>
            <person name="Pai H.S."/>
            <person name="Ahn H.K."/>
            <person name="Yeam I."/>
            <person name="Giovannoni J.J."/>
            <person name="Rose J.K."/>
            <person name="Sorensen I."/>
            <person name="Lee S.J."/>
            <person name="Kim R.W."/>
            <person name="Choi I.Y."/>
            <person name="Choi B.S."/>
            <person name="Lim J.S."/>
            <person name="Lee Y.H."/>
            <person name="Choi D."/>
        </authorList>
    </citation>
    <scope>NUCLEOTIDE SEQUENCE [LARGE SCALE GENOMIC DNA]</scope>
    <source>
        <strain evidence="3">cv. CM334</strain>
    </source>
</reference>
<dbReference type="Gramene" id="PHT92563">
    <property type="protein sequence ID" value="PHT92563"/>
    <property type="gene ID" value="T459_00445"/>
</dbReference>
<sequence length="170" mass="20147">MATTQVLDLKREGKFTHIIKPPNVGLKKQPEVVLADLEDSKVVIIVLPYVESDPRFWDVCMNAYTPPLEKPELPFLLYLGLSKIPAWLSSFMKAKPQLEKATELKRVTGEWKRRQNQELVKRRKERERMEKAMKMQKKMEQRKRKRELKRMRCEDSLHQASRGFQDLARL</sequence>
<protein>
    <submittedName>
        <fullName evidence="2">Uncharacterized protein</fullName>
    </submittedName>
</protein>
<feature type="region of interest" description="Disordered" evidence="1">
    <location>
        <begin position="117"/>
        <end position="152"/>
    </location>
</feature>
<keyword evidence="3" id="KW-1185">Reference proteome</keyword>
<name>A0A2G3AEE5_CAPAN</name>
<dbReference type="Proteomes" id="UP000222542">
    <property type="component" value="Unassembled WGS sequence"/>
</dbReference>
<evidence type="ECO:0000256" key="1">
    <source>
        <dbReference type="SAM" id="MobiDB-lite"/>
    </source>
</evidence>